<keyword evidence="3" id="KW-1185">Reference proteome</keyword>
<dbReference type="KEGG" id="vg:1262672"/>
<evidence type="ECO:0000256" key="1">
    <source>
        <dbReference type="SAM" id="Coils"/>
    </source>
</evidence>
<dbReference type="EMBL" id="AF158600">
    <property type="protein sequence ID" value="AAC34418.1"/>
    <property type="molecule type" value="Genomic_DNA"/>
</dbReference>
<name>O80186_9CAUD</name>
<dbReference type="GeneID" id="1262672"/>
<reference evidence="2 3" key="2">
    <citation type="journal article" date="1999" name="J. Virol.">
        <title>Comparative genomics of Streptococcus thermophilus phage species supports a modular evolution theory.</title>
        <authorList>
            <person name="Lucchini S."/>
            <person name="Desiere F."/>
            <person name="Brussow H."/>
        </authorList>
    </citation>
    <scope>NUCLEOTIDE SEQUENCE</scope>
</reference>
<dbReference type="PIR" id="T13641">
    <property type="entry name" value="T13641"/>
</dbReference>
<evidence type="ECO:0000313" key="2">
    <source>
        <dbReference type="EMBL" id="AAC34418.1"/>
    </source>
</evidence>
<dbReference type="InterPro" id="IPR009796">
    <property type="entry name" value="DUF1366"/>
</dbReference>
<keyword evidence="1" id="KW-0175">Coiled coil</keyword>
<sequence length="149" mass="17267">MVICWSTHNYAIKERKKYMKFEYESKSKEYDASGAAYATKVILKNRDGAYVPVFLPVEKIDLSNTELLKEALEVIYQENFPQRAENEKFNELDEKIKEYEALSKKATETIAKMEEASSTAQVTLMDIVDKLYEKKVLTDDELTDDKEKG</sequence>
<dbReference type="RefSeq" id="NP_056696.1">
    <property type="nucleotide sequence ID" value="NC_002214.1"/>
</dbReference>
<dbReference type="Pfam" id="PF07104">
    <property type="entry name" value="DUF1366"/>
    <property type="match status" value="1"/>
</dbReference>
<reference evidence="2 3" key="1">
    <citation type="journal article" date="1998" name="Virology">
        <title>The structural gene module in Streptococcus thermophilus bacteriophage phi Sfi11 shows a hierarchy of relatedness to Siphoviridae from a wide range of bacterial hosts.</title>
        <authorList>
            <person name="Lucchini S."/>
            <person name="Desiere F."/>
            <person name="Brussow H."/>
        </authorList>
    </citation>
    <scope>NUCLEOTIDE SEQUENCE [LARGE SCALE GENOMIC DNA]</scope>
</reference>
<evidence type="ECO:0000313" key="3">
    <source>
        <dbReference type="Proteomes" id="UP000002581"/>
    </source>
</evidence>
<organism evidence="2 3">
    <name type="scientific">Streptococcus phage Sfi11</name>
    <dbReference type="NCBI Taxonomy" id="2681625"/>
    <lineage>
        <taxon>Viruses</taxon>
        <taxon>Duplodnaviria</taxon>
        <taxon>Heunggongvirae</taxon>
        <taxon>Uroviricota</taxon>
        <taxon>Caudoviricetes</taxon>
        <taxon>Aliceevansviridae</taxon>
        <taxon>Brussowvirus</taxon>
        <taxon>Brussowvirus Sfi11</taxon>
    </lineage>
</organism>
<proteinExistence type="predicted"/>
<accession>O80186</accession>
<dbReference type="Proteomes" id="UP000002581">
    <property type="component" value="Segment"/>
</dbReference>
<protein>
    <submittedName>
        <fullName evidence="2">Gp149</fullName>
    </submittedName>
</protein>
<feature type="coiled-coil region" evidence="1">
    <location>
        <begin position="82"/>
        <end position="116"/>
    </location>
</feature>